<comment type="subcellular location">
    <subcellularLocation>
        <location evidence="1">Cytoplasm</location>
    </subcellularLocation>
</comment>
<evidence type="ECO:0000313" key="10">
    <source>
        <dbReference type="EMBL" id="OBZ69858.1"/>
    </source>
</evidence>
<evidence type="ECO:0000256" key="4">
    <source>
        <dbReference type="ARBA" id="ARBA00022540"/>
    </source>
</evidence>
<name>A0A1C7LZF3_GRIFR</name>
<dbReference type="Proteomes" id="UP000092993">
    <property type="component" value="Unassembled WGS sequence"/>
</dbReference>
<keyword evidence="3" id="KW-0963">Cytoplasm</keyword>
<dbReference type="InterPro" id="IPR003890">
    <property type="entry name" value="MIF4G-like_typ-3"/>
</dbReference>
<sequence length="660" mass="73083">MANSFTGRISPVLRSFFDDIIERTVQGLLNKLTTECFDSISDQIITLVNKSEKEKDGRTLTKVIHLILEKATNDAEQSGIYARLCRKMMEQISMNVQGGRIRDAEGKLITGGRLFCKYLLNRCQEDFERRWVAKEATATRDTTHENTDGKSVLCSNEYYAAQKARRQSLGLIKFIGELFKVQMLTERNMHERIKELLAHVEDPPEENIESLCTLLTIVGQILDTPKARTHMDMYFSRMKELCKSPDDVIELRDRKWVSYNLDAASTTATVCDGDEVSTSNSSMSDEGSFEIESRSVTAYAPKVSFRLPQKLSCGGDTSSAPLPGVDPTNISQSSSSISSTATASPAPSDILPPSNLSTSLPPYVKKPVAMPHPISVPGWPGHYYSSYTNTPASPPAQSPQLRSAGVPAVASAIPHTGPPPPIKSTVHTQTTDLGSVSLLHSMSSSTTSARRRLALPNSSASTCIPQDISMKDAATLMFGREELKKPAPVMSPIVKVRHVGFEMKTSEVEMEQLAEENERLKEVDKERLWKDERVWKEAANENSHKQRPPPNAGDFSNFGKISKMAAMTFGPRSIFAGKKETKRESRGSMNMFSMLSQNPELVEYAASSNSSRPLRHKASIDLGQSDVPEASAQQRKPNLPTETVFQSDEARLMRRLLSQR</sequence>
<protein>
    <submittedName>
        <fullName evidence="10">Eukaryotic translation initiation factor 4 gamma</fullName>
    </submittedName>
</protein>
<feature type="region of interest" description="Disordered" evidence="8">
    <location>
        <begin position="315"/>
        <end position="354"/>
    </location>
</feature>
<dbReference type="InterPro" id="IPR016024">
    <property type="entry name" value="ARM-type_fold"/>
</dbReference>
<comment type="similarity">
    <text evidence="2">Belongs to the eukaryotic initiation factor 4G family.</text>
</comment>
<dbReference type="GO" id="GO:0016281">
    <property type="term" value="C:eukaryotic translation initiation factor 4F complex"/>
    <property type="evidence" value="ECO:0007669"/>
    <property type="project" value="TreeGrafter"/>
</dbReference>
<evidence type="ECO:0000256" key="6">
    <source>
        <dbReference type="ARBA" id="ARBA00022884"/>
    </source>
</evidence>
<accession>A0A1C7LZF3</accession>
<dbReference type="Pfam" id="PF02854">
    <property type="entry name" value="MIF4G"/>
    <property type="match status" value="1"/>
</dbReference>
<reference evidence="10 11" key="1">
    <citation type="submission" date="2016-03" db="EMBL/GenBank/DDBJ databases">
        <title>Whole genome sequencing of Grifola frondosa 9006-11.</title>
        <authorList>
            <person name="Min B."/>
            <person name="Park H."/>
            <person name="Kim J.-G."/>
            <person name="Cho H."/>
            <person name="Oh Y.-L."/>
            <person name="Kong W.-S."/>
            <person name="Choi I.-G."/>
        </authorList>
    </citation>
    <scope>NUCLEOTIDE SEQUENCE [LARGE SCALE GENOMIC DNA]</scope>
    <source>
        <strain evidence="10 11">9006-11</strain>
    </source>
</reference>
<dbReference type="OrthoDB" id="514777at2759"/>
<dbReference type="GO" id="GO:0003729">
    <property type="term" value="F:mRNA binding"/>
    <property type="evidence" value="ECO:0007669"/>
    <property type="project" value="TreeGrafter"/>
</dbReference>
<dbReference type="SMART" id="SM00543">
    <property type="entry name" value="MIF4G"/>
    <property type="match status" value="1"/>
</dbReference>
<feature type="region of interest" description="Disordered" evidence="8">
    <location>
        <begin position="604"/>
        <end position="647"/>
    </location>
</feature>
<feature type="region of interest" description="Disordered" evidence="8">
    <location>
        <begin position="390"/>
        <end position="427"/>
    </location>
</feature>
<feature type="domain" description="MIF4G" evidence="9">
    <location>
        <begin position="22"/>
        <end position="263"/>
    </location>
</feature>
<dbReference type="GO" id="GO:0010494">
    <property type="term" value="C:cytoplasmic stress granule"/>
    <property type="evidence" value="ECO:0007669"/>
    <property type="project" value="UniProtKB-ARBA"/>
</dbReference>
<keyword evidence="6" id="KW-0694">RNA-binding</keyword>
<feature type="compositionally biased region" description="Polar residues" evidence="8">
    <location>
        <begin position="631"/>
        <end position="646"/>
    </location>
</feature>
<evidence type="ECO:0000256" key="2">
    <source>
        <dbReference type="ARBA" id="ARBA00005775"/>
    </source>
</evidence>
<keyword evidence="5" id="KW-0597">Phosphoprotein</keyword>
<evidence type="ECO:0000256" key="5">
    <source>
        <dbReference type="ARBA" id="ARBA00022553"/>
    </source>
</evidence>
<evidence type="ECO:0000259" key="9">
    <source>
        <dbReference type="SMART" id="SM00543"/>
    </source>
</evidence>
<evidence type="ECO:0000256" key="1">
    <source>
        <dbReference type="ARBA" id="ARBA00004496"/>
    </source>
</evidence>
<dbReference type="PANTHER" id="PTHR23253">
    <property type="entry name" value="EUKARYOTIC TRANSLATION INITIATION FACTOR 4 GAMMA"/>
    <property type="match status" value="1"/>
</dbReference>
<keyword evidence="7" id="KW-0648">Protein biosynthesis</keyword>
<evidence type="ECO:0000256" key="7">
    <source>
        <dbReference type="ARBA" id="ARBA00022917"/>
    </source>
</evidence>
<comment type="caution">
    <text evidence="10">The sequence shown here is derived from an EMBL/GenBank/DDBJ whole genome shotgun (WGS) entry which is preliminary data.</text>
</comment>
<dbReference type="Gene3D" id="1.25.40.180">
    <property type="match status" value="1"/>
</dbReference>
<evidence type="ECO:0000313" key="11">
    <source>
        <dbReference type="Proteomes" id="UP000092993"/>
    </source>
</evidence>
<dbReference type="GO" id="GO:0003743">
    <property type="term" value="F:translation initiation factor activity"/>
    <property type="evidence" value="ECO:0007669"/>
    <property type="project" value="UniProtKB-KW"/>
</dbReference>
<dbReference type="STRING" id="5627.A0A1C7LZF3"/>
<feature type="compositionally biased region" description="Low complexity" evidence="8">
    <location>
        <begin position="327"/>
        <end position="354"/>
    </location>
</feature>
<organism evidence="10 11">
    <name type="scientific">Grifola frondosa</name>
    <name type="common">Maitake</name>
    <name type="synonym">Polyporus frondosus</name>
    <dbReference type="NCBI Taxonomy" id="5627"/>
    <lineage>
        <taxon>Eukaryota</taxon>
        <taxon>Fungi</taxon>
        <taxon>Dikarya</taxon>
        <taxon>Basidiomycota</taxon>
        <taxon>Agaricomycotina</taxon>
        <taxon>Agaricomycetes</taxon>
        <taxon>Polyporales</taxon>
        <taxon>Grifolaceae</taxon>
        <taxon>Grifola</taxon>
    </lineage>
</organism>
<gene>
    <name evidence="10" type="primary">tif471_0</name>
    <name evidence="10" type="ORF">A0H81_10314</name>
</gene>
<evidence type="ECO:0000256" key="3">
    <source>
        <dbReference type="ARBA" id="ARBA00022490"/>
    </source>
</evidence>
<keyword evidence="11" id="KW-1185">Reference proteome</keyword>
<proteinExistence type="inferred from homology"/>
<dbReference type="AlphaFoldDB" id="A0A1C7LZF3"/>
<keyword evidence="4 10" id="KW-0396">Initiation factor</keyword>
<evidence type="ECO:0000256" key="8">
    <source>
        <dbReference type="SAM" id="MobiDB-lite"/>
    </source>
</evidence>
<dbReference type="SUPFAM" id="SSF48371">
    <property type="entry name" value="ARM repeat"/>
    <property type="match status" value="1"/>
</dbReference>
<dbReference type="EMBL" id="LUGG01000015">
    <property type="protein sequence ID" value="OBZ69858.1"/>
    <property type="molecule type" value="Genomic_DNA"/>
</dbReference>
<dbReference type="PANTHER" id="PTHR23253:SF9">
    <property type="entry name" value="EUKARYOTIC TRANSLATION INITIATION FACTOR 4 GAMMA 2"/>
    <property type="match status" value="1"/>
</dbReference>
<dbReference type="FunFam" id="1.25.40.180:FF:000020">
    <property type="entry name" value="Eukaryotic translation initiation factor subunit"/>
    <property type="match status" value="1"/>
</dbReference>